<gene>
    <name evidence="1" type="ORF">LR394_08150</name>
</gene>
<evidence type="ECO:0000313" key="1">
    <source>
        <dbReference type="EMBL" id="MCD5310863.1"/>
    </source>
</evidence>
<name>A0A9X1ND64_9ACTN</name>
<reference evidence="1" key="1">
    <citation type="submission" date="2021-11" db="EMBL/GenBank/DDBJ databases">
        <title>Streptomyces corallinus and Kineosporia corallina sp. nov., two new coral-derived marine actinobacteria.</title>
        <authorList>
            <person name="Buangrab K."/>
            <person name="Sutthacheep M."/>
            <person name="Yeemin T."/>
            <person name="Harunari E."/>
            <person name="Igarashi Y."/>
            <person name="Sripreechasak P."/>
            <person name="Kanchanasin P."/>
            <person name="Tanasupawat S."/>
            <person name="Phongsopitanun W."/>
        </authorList>
    </citation>
    <scope>NUCLEOTIDE SEQUENCE</scope>
    <source>
        <strain evidence="1">JCM 31032</strain>
    </source>
</reference>
<dbReference type="RefSeq" id="WP_231440039.1">
    <property type="nucleotide sequence ID" value="NZ_JAJOMB010000003.1"/>
</dbReference>
<comment type="caution">
    <text evidence="1">The sequence shown here is derived from an EMBL/GenBank/DDBJ whole genome shotgun (WGS) entry which is preliminary data.</text>
</comment>
<sequence>MDADLPDVRDGSGLPTAGEWLARAQPVVDLEFGSLWELQVSSLRGHPGYRALVRPMPELGLNWSVEGRLSLRDGVEVIEVVLAEVEVWPREWGEPSVDV</sequence>
<proteinExistence type="predicted"/>
<accession>A0A9X1ND64</accession>
<evidence type="ECO:0000313" key="2">
    <source>
        <dbReference type="Proteomes" id="UP001138997"/>
    </source>
</evidence>
<dbReference type="Proteomes" id="UP001138997">
    <property type="component" value="Unassembled WGS sequence"/>
</dbReference>
<dbReference type="AlphaFoldDB" id="A0A9X1ND64"/>
<organism evidence="1 2">
    <name type="scientific">Kineosporia babensis</name>
    <dbReference type="NCBI Taxonomy" id="499548"/>
    <lineage>
        <taxon>Bacteria</taxon>
        <taxon>Bacillati</taxon>
        <taxon>Actinomycetota</taxon>
        <taxon>Actinomycetes</taxon>
        <taxon>Kineosporiales</taxon>
        <taxon>Kineosporiaceae</taxon>
        <taxon>Kineosporia</taxon>
    </lineage>
</organism>
<dbReference type="EMBL" id="JAJOMB010000003">
    <property type="protein sequence ID" value="MCD5310863.1"/>
    <property type="molecule type" value="Genomic_DNA"/>
</dbReference>
<protein>
    <submittedName>
        <fullName evidence="1">Uncharacterized protein</fullName>
    </submittedName>
</protein>
<keyword evidence="2" id="KW-1185">Reference proteome</keyword>